<dbReference type="Proteomes" id="UP000322981">
    <property type="component" value="Unassembled WGS sequence"/>
</dbReference>
<evidence type="ECO:0000313" key="1">
    <source>
        <dbReference type="EMBL" id="KAA6183550.1"/>
    </source>
</evidence>
<organism evidence="1 2">
    <name type="scientific">Thiohalocapsa marina</name>
    <dbReference type="NCBI Taxonomy" id="424902"/>
    <lineage>
        <taxon>Bacteria</taxon>
        <taxon>Pseudomonadati</taxon>
        <taxon>Pseudomonadota</taxon>
        <taxon>Gammaproteobacteria</taxon>
        <taxon>Chromatiales</taxon>
        <taxon>Chromatiaceae</taxon>
        <taxon>Thiohalocapsa</taxon>
    </lineage>
</organism>
<proteinExistence type="predicted"/>
<reference evidence="1 2" key="1">
    <citation type="submission" date="2019-09" db="EMBL/GenBank/DDBJ databases">
        <title>Whole-genome sequence of the purple sulfur bacterium Thiohalocapsa marina DSM 19078.</title>
        <authorList>
            <person name="Kyndt J.A."/>
            <person name="Meyer T.E."/>
        </authorList>
    </citation>
    <scope>NUCLEOTIDE SEQUENCE [LARGE SCALE GENOMIC DNA]</scope>
    <source>
        <strain evidence="1 2">DSM 19078</strain>
    </source>
</reference>
<dbReference type="EMBL" id="VWXX01000031">
    <property type="protein sequence ID" value="KAA6183550.1"/>
    <property type="molecule type" value="Genomic_DNA"/>
</dbReference>
<evidence type="ECO:0008006" key="3">
    <source>
        <dbReference type="Google" id="ProtNLM"/>
    </source>
</evidence>
<dbReference type="OrthoDB" id="3078257at2"/>
<protein>
    <recommendedName>
        <fullName evidence="3">DUF429 domain-containing protein</fullName>
    </recommendedName>
</protein>
<comment type="caution">
    <text evidence="1">The sequence shown here is derived from an EMBL/GenBank/DDBJ whole genome shotgun (WGS) entry which is preliminary data.</text>
</comment>
<keyword evidence="2" id="KW-1185">Reference proteome</keyword>
<sequence length="300" mass="32643">MHVIAVDWGKDARKRSAYLSQLASRTIARLPFDGSLAHLMEQASSLDGPVLIGIDAAIGFPAASWQSLHDHCPCPPRTFADFLLGLSLPANFFEPVSTPEEWLPQRPFIRPPTGRWSLQAFVDASRQGLYRRVDKQLQAKPLFVTCGLPGSVGSGTRALWQELIGLAGLGEFRLWPFQGTLATLLTEDVPVIAEIYPKACYGLALAESLPAPLLSIAKTKEHARQAALVQLRNNPWLVRQRMTINDFDAAVDNEDHFDALLSAAALTRILLEEAPIESPEAMDGIAEGGMLGAASLTARV</sequence>
<accession>A0A5M8FHX5</accession>
<dbReference type="AlphaFoldDB" id="A0A5M8FHX5"/>
<evidence type="ECO:0000313" key="2">
    <source>
        <dbReference type="Proteomes" id="UP000322981"/>
    </source>
</evidence>
<dbReference type="RefSeq" id="WP_150094275.1">
    <property type="nucleotide sequence ID" value="NZ_VWXX01000031.1"/>
</dbReference>
<name>A0A5M8FHX5_9GAMM</name>
<gene>
    <name evidence="1" type="ORF">F2Q65_15255</name>
</gene>